<evidence type="ECO:0000313" key="5">
    <source>
        <dbReference type="EMBL" id="GHA29606.1"/>
    </source>
</evidence>
<protein>
    <recommendedName>
        <fullName evidence="3">AMP nucleosidase</fullName>
        <ecNumber evidence="2">3.2.2.4</ecNumber>
    </recommendedName>
    <alternativeName>
        <fullName evidence="3">AMP nucleosidase</fullName>
    </alternativeName>
</protein>
<organism evidence="5 6">
    <name type="scientific">Devosia pacifica</name>
    <dbReference type="NCBI Taxonomy" id="1335967"/>
    <lineage>
        <taxon>Bacteria</taxon>
        <taxon>Pseudomonadati</taxon>
        <taxon>Pseudomonadota</taxon>
        <taxon>Alphaproteobacteria</taxon>
        <taxon>Hyphomicrobiales</taxon>
        <taxon>Devosiaceae</taxon>
        <taxon>Devosia</taxon>
    </lineage>
</organism>
<dbReference type="GO" id="GO:0008714">
    <property type="term" value="F:AMP nucleosidase activity"/>
    <property type="evidence" value="ECO:0007669"/>
    <property type="project" value="UniProtKB-EC"/>
</dbReference>
<dbReference type="EMBL" id="BMZE01000003">
    <property type="protein sequence ID" value="GHA29606.1"/>
    <property type="molecule type" value="Genomic_DNA"/>
</dbReference>
<sequence length="185" mass="19840">MPDKDAPKLTVIASDRGPGDPERSSIMSQTGSYLAKRGARILCLAERGTLPIPLITAARTAGGSVEVLADESVSLPPALQAVPVTVIPDADERLAQLNDETDAFIGLPGSLASVSSLFHAWAAARGANKARPVILLNRHRAFEVLRGFSADVLSHGLRDYDRAVQFADSIEDLWIRASRMIEEGR</sequence>
<evidence type="ECO:0000256" key="3">
    <source>
        <dbReference type="ARBA" id="ARBA00031983"/>
    </source>
</evidence>
<evidence type="ECO:0000256" key="4">
    <source>
        <dbReference type="SAM" id="MobiDB-lite"/>
    </source>
</evidence>
<accession>A0A918S804</accession>
<comment type="caution">
    <text evidence="5">The sequence shown here is derived from an EMBL/GenBank/DDBJ whole genome shotgun (WGS) entry which is preliminary data.</text>
</comment>
<gene>
    <name evidence="5" type="ORF">GCM10007989_26520</name>
</gene>
<reference evidence="5" key="1">
    <citation type="journal article" date="2014" name="Int. J. Syst. Evol. Microbiol.">
        <title>Complete genome sequence of Corynebacterium casei LMG S-19264T (=DSM 44701T), isolated from a smear-ripened cheese.</title>
        <authorList>
            <consortium name="US DOE Joint Genome Institute (JGI-PGF)"/>
            <person name="Walter F."/>
            <person name="Albersmeier A."/>
            <person name="Kalinowski J."/>
            <person name="Ruckert C."/>
        </authorList>
    </citation>
    <scope>NUCLEOTIDE SEQUENCE</scope>
    <source>
        <strain evidence="5">KCTC 32437</strain>
    </source>
</reference>
<feature type="region of interest" description="Disordered" evidence="4">
    <location>
        <begin position="1"/>
        <end position="26"/>
    </location>
</feature>
<dbReference type="EC" id="3.2.2.4" evidence="2"/>
<dbReference type="Gene3D" id="3.40.50.450">
    <property type="match status" value="1"/>
</dbReference>
<evidence type="ECO:0000256" key="1">
    <source>
        <dbReference type="ARBA" id="ARBA00000274"/>
    </source>
</evidence>
<dbReference type="InterPro" id="IPR031100">
    <property type="entry name" value="LOG_fam"/>
</dbReference>
<keyword evidence="6" id="KW-1185">Reference proteome</keyword>
<dbReference type="Proteomes" id="UP000646579">
    <property type="component" value="Unassembled WGS sequence"/>
</dbReference>
<dbReference type="SUPFAM" id="SSF102405">
    <property type="entry name" value="MCP/YpsA-like"/>
    <property type="match status" value="1"/>
</dbReference>
<dbReference type="Pfam" id="PF03641">
    <property type="entry name" value="Lysine_decarbox"/>
    <property type="match status" value="1"/>
</dbReference>
<evidence type="ECO:0000313" key="6">
    <source>
        <dbReference type="Proteomes" id="UP000646579"/>
    </source>
</evidence>
<reference evidence="5" key="2">
    <citation type="submission" date="2020-09" db="EMBL/GenBank/DDBJ databases">
        <authorList>
            <person name="Sun Q."/>
            <person name="Kim S."/>
        </authorList>
    </citation>
    <scope>NUCLEOTIDE SEQUENCE</scope>
    <source>
        <strain evidence="5">KCTC 32437</strain>
    </source>
</reference>
<evidence type="ECO:0000256" key="2">
    <source>
        <dbReference type="ARBA" id="ARBA00011985"/>
    </source>
</evidence>
<dbReference type="AlphaFoldDB" id="A0A918S804"/>
<dbReference type="RefSeq" id="WP_189426221.1">
    <property type="nucleotide sequence ID" value="NZ_BMZE01000003.1"/>
</dbReference>
<proteinExistence type="predicted"/>
<name>A0A918S804_9HYPH</name>
<comment type="catalytic activity">
    <reaction evidence="1">
        <text>AMP + H2O = D-ribose 5-phosphate + adenine</text>
        <dbReference type="Rhea" id="RHEA:20129"/>
        <dbReference type="ChEBI" id="CHEBI:15377"/>
        <dbReference type="ChEBI" id="CHEBI:16708"/>
        <dbReference type="ChEBI" id="CHEBI:78346"/>
        <dbReference type="ChEBI" id="CHEBI:456215"/>
        <dbReference type="EC" id="3.2.2.4"/>
    </reaction>
</comment>